<organism evidence="14 15">
    <name type="scientific">Actinidia chinensis var. chinensis</name>
    <name type="common">Chinese soft-hair kiwi</name>
    <dbReference type="NCBI Taxonomy" id="1590841"/>
    <lineage>
        <taxon>Eukaryota</taxon>
        <taxon>Viridiplantae</taxon>
        <taxon>Streptophyta</taxon>
        <taxon>Embryophyta</taxon>
        <taxon>Tracheophyta</taxon>
        <taxon>Spermatophyta</taxon>
        <taxon>Magnoliopsida</taxon>
        <taxon>eudicotyledons</taxon>
        <taxon>Gunneridae</taxon>
        <taxon>Pentapetalae</taxon>
        <taxon>asterids</taxon>
        <taxon>Ericales</taxon>
        <taxon>Actinidiaceae</taxon>
        <taxon>Actinidia</taxon>
    </lineage>
</organism>
<dbReference type="GO" id="GO:0005886">
    <property type="term" value="C:plasma membrane"/>
    <property type="evidence" value="ECO:0007669"/>
    <property type="project" value="UniProtKB-SubCell"/>
</dbReference>
<dbReference type="InterPro" id="IPR032675">
    <property type="entry name" value="LRR_dom_sf"/>
</dbReference>
<dbReference type="Pfam" id="PF08263">
    <property type="entry name" value="LRRNT_2"/>
    <property type="match status" value="1"/>
</dbReference>
<dbReference type="GO" id="GO:0006952">
    <property type="term" value="P:defense response"/>
    <property type="evidence" value="ECO:0007669"/>
    <property type="project" value="UniProtKB-ARBA"/>
</dbReference>
<dbReference type="FunCoup" id="A0A2R6R4T3">
    <property type="interactions" value="2664"/>
</dbReference>
<keyword evidence="6 12" id="KW-0732">Signal</keyword>
<dbReference type="PANTHER" id="PTHR48062:SF21">
    <property type="entry name" value="RECEPTOR-LIKE PROTEIN 12"/>
    <property type="match status" value="1"/>
</dbReference>
<dbReference type="AlphaFoldDB" id="A0A2R6R4T3"/>
<comment type="caution">
    <text evidence="14">The sequence shown here is derived from an EMBL/GenBank/DDBJ whole genome shotgun (WGS) entry which is preliminary data.</text>
</comment>
<reference evidence="14 15" key="1">
    <citation type="submission" date="2017-07" db="EMBL/GenBank/DDBJ databases">
        <title>An improved, manually edited Actinidia chinensis var. chinensis (kiwifruit) genome highlights the challenges associated with draft genomes and gene prediction in plants.</title>
        <authorList>
            <person name="Pilkington S."/>
            <person name="Crowhurst R."/>
            <person name="Hilario E."/>
            <person name="Nardozza S."/>
            <person name="Fraser L."/>
            <person name="Peng Y."/>
            <person name="Gunaseelan K."/>
            <person name="Simpson R."/>
            <person name="Tahir J."/>
            <person name="Deroles S."/>
            <person name="Templeton K."/>
            <person name="Luo Z."/>
            <person name="Davy M."/>
            <person name="Cheng C."/>
            <person name="Mcneilage M."/>
            <person name="Scaglione D."/>
            <person name="Liu Y."/>
            <person name="Zhang Q."/>
            <person name="Datson P."/>
            <person name="De Silva N."/>
            <person name="Gardiner S."/>
            <person name="Bassett H."/>
            <person name="Chagne D."/>
            <person name="Mccallum J."/>
            <person name="Dzierzon H."/>
            <person name="Deng C."/>
            <person name="Wang Y.-Y."/>
            <person name="Barron N."/>
            <person name="Manako K."/>
            <person name="Bowen J."/>
            <person name="Foster T."/>
            <person name="Erridge Z."/>
            <person name="Tiffin H."/>
            <person name="Waite C."/>
            <person name="Davies K."/>
            <person name="Grierson E."/>
            <person name="Laing W."/>
            <person name="Kirk R."/>
            <person name="Chen X."/>
            <person name="Wood M."/>
            <person name="Montefiori M."/>
            <person name="Brummell D."/>
            <person name="Schwinn K."/>
            <person name="Catanach A."/>
            <person name="Fullerton C."/>
            <person name="Li D."/>
            <person name="Meiyalaghan S."/>
            <person name="Nieuwenhuizen N."/>
            <person name="Read N."/>
            <person name="Prakash R."/>
            <person name="Hunter D."/>
            <person name="Zhang H."/>
            <person name="Mckenzie M."/>
            <person name="Knabel M."/>
            <person name="Harris A."/>
            <person name="Allan A."/>
            <person name="Chen A."/>
            <person name="Janssen B."/>
            <person name="Plunkett B."/>
            <person name="Dwamena C."/>
            <person name="Voogd C."/>
            <person name="Leif D."/>
            <person name="Lafferty D."/>
            <person name="Souleyre E."/>
            <person name="Varkonyi-Gasic E."/>
            <person name="Gambi F."/>
            <person name="Hanley J."/>
            <person name="Yao J.-L."/>
            <person name="Cheung J."/>
            <person name="David K."/>
            <person name="Warren B."/>
            <person name="Marsh K."/>
            <person name="Snowden K."/>
            <person name="Lin-Wang K."/>
            <person name="Brian L."/>
            <person name="Martinez-Sanchez M."/>
            <person name="Wang M."/>
            <person name="Ileperuma N."/>
            <person name="Macnee N."/>
            <person name="Campin R."/>
            <person name="Mcatee P."/>
            <person name="Drummond R."/>
            <person name="Espley R."/>
            <person name="Ireland H."/>
            <person name="Wu R."/>
            <person name="Atkinson R."/>
            <person name="Karunairetnam S."/>
            <person name="Bulley S."/>
            <person name="Chunkath S."/>
            <person name="Hanley Z."/>
            <person name="Storey R."/>
            <person name="Thrimawithana A."/>
            <person name="Thomson S."/>
            <person name="David C."/>
            <person name="Testolin R."/>
        </authorList>
    </citation>
    <scope>NUCLEOTIDE SEQUENCE [LARGE SCALE GENOMIC DNA]</scope>
    <source>
        <strain evidence="15">cv. Red5</strain>
        <tissue evidence="14">Young leaf</tissue>
    </source>
</reference>
<dbReference type="SUPFAM" id="SSF52047">
    <property type="entry name" value="RNI-like"/>
    <property type="match status" value="1"/>
</dbReference>
<feature type="transmembrane region" description="Helical" evidence="11">
    <location>
        <begin position="1067"/>
        <end position="1088"/>
    </location>
</feature>
<dbReference type="Gramene" id="PSS21019">
    <property type="protein sequence ID" value="PSS21019"/>
    <property type="gene ID" value="CEY00_Acc10059"/>
</dbReference>
<dbReference type="OMA" id="DMYVFWV"/>
<keyword evidence="14" id="KW-0808">Transferase</keyword>
<keyword evidence="15" id="KW-1185">Reference proteome</keyword>
<evidence type="ECO:0000256" key="12">
    <source>
        <dbReference type="SAM" id="SignalP"/>
    </source>
</evidence>
<dbReference type="PANTHER" id="PTHR48062">
    <property type="entry name" value="RECEPTOR-LIKE PROTEIN 14"/>
    <property type="match status" value="1"/>
</dbReference>
<feature type="domain" description="Leucine-rich repeat-containing N-terminal plant-type" evidence="13">
    <location>
        <begin position="35"/>
        <end position="80"/>
    </location>
</feature>
<feature type="transmembrane region" description="Helical" evidence="11">
    <location>
        <begin position="1095"/>
        <end position="1112"/>
    </location>
</feature>
<dbReference type="InterPro" id="IPR051502">
    <property type="entry name" value="RLP_Defense_Trigger"/>
</dbReference>
<evidence type="ECO:0000256" key="11">
    <source>
        <dbReference type="SAM" id="Phobius"/>
    </source>
</evidence>
<gene>
    <name evidence="14" type="ORF">CEY00_Acc10059</name>
</gene>
<dbReference type="InParanoid" id="A0A2R6R4T3"/>
<keyword evidence="8 11" id="KW-1133">Transmembrane helix</keyword>
<dbReference type="EMBL" id="NKQK01000009">
    <property type="protein sequence ID" value="PSS21019.1"/>
    <property type="molecule type" value="Genomic_DNA"/>
</dbReference>
<dbReference type="PRINTS" id="PR00019">
    <property type="entry name" value="LEURICHRPT"/>
</dbReference>
<evidence type="ECO:0000256" key="6">
    <source>
        <dbReference type="ARBA" id="ARBA00022729"/>
    </source>
</evidence>
<dbReference type="InterPro" id="IPR003591">
    <property type="entry name" value="Leu-rich_rpt_typical-subtyp"/>
</dbReference>
<dbReference type="Gene3D" id="3.80.10.10">
    <property type="entry name" value="Ribonuclease Inhibitor"/>
    <property type="match status" value="4"/>
</dbReference>
<keyword evidence="10" id="KW-0325">Glycoprotein</keyword>
<dbReference type="GO" id="GO:0051707">
    <property type="term" value="P:response to other organism"/>
    <property type="evidence" value="ECO:0007669"/>
    <property type="project" value="UniProtKB-ARBA"/>
</dbReference>
<keyword evidence="14" id="KW-0418">Kinase</keyword>
<keyword evidence="3" id="KW-1003">Cell membrane</keyword>
<dbReference type="Proteomes" id="UP000241394">
    <property type="component" value="Chromosome LG9"/>
</dbReference>
<accession>A0A2R6R4T3</accession>
<keyword evidence="7" id="KW-0677">Repeat</keyword>
<dbReference type="InterPro" id="IPR013210">
    <property type="entry name" value="LRR_N_plant-typ"/>
</dbReference>
<evidence type="ECO:0000313" key="14">
    <source>
        <dbReference type="EMBL" id="PSS21019.1"/>
    </source>
</evidence>
<keyword evidence="9 11" id="KW-0472">Membrane</keyword>
<dbReference type="SMART" id="SM00365">
    <property type="entry name" value="LRR_SD22"/>
    <property type="match status" value="11"/>
</dbReference>
<evidence type="ECO:0000256" key="3">
    <source>
        <dbReference type="ARBA" id="ARBA00022475"/>
    </source>
</evidence>
<dbReference type="SMART" id="SM00369">
    <property type="entry name" value="LRR_TYP"/>
    <property type="match status" value="16"/>
</dbReference>
<evidence type="ECO:0000256" key="4">
    <source>
        <dbReference type="ARBA" id="ARBA00022614"/>
    </source>
</evidence>
<dbReference type="PROSITE" id="PS51450">
    <property type="entry name" value="LRR"/>
    <property type="match status" value="1"/>
</dbReference>
<comment type="subcellular location">
    <subcellularLocation>
        <location evidence="1">Cell membrane</location>
        <topology evidence="1">Single-pass type I membrane protein</topology>
    </subcellularLocation>
</comment>
<feature type="chain" id="PRO_5015327452" evidence="12">
    <location>
        <begin position="33"/>
        <end position="1124"/>
    </location>
</feature>
<dbReference type="GO" id="GO:0009791">
    <property type="term" value="P:post-embryonic development"/>
    <property type="evidence" value="ECO:0007669"/>
    <property type="project" value="UniProtKB-ARBA"/>
</dbReference>
<dbReference type="InterPro" id="IPR001611">
    <property type="entry name" value="Leu-rich_rpt"/>
</dbReference>
<evidence type="ECO:0000313" key="15">
    <source>
        <dbReference type="Proteomes" id="UP000241394"/>
    </source>
</evidence>
<protein>
    <submittedName>
        <fullName evidence="14">LRR receptor-like serine/threonine-protein kinase</fullName>
    </submittedName>
</protein>
<evidence type="ECO:0000256" key="5">
    <source>
        <dbReference type="ARBA" id="ARBA00022692"/>
    </source>
</evidence>
<dbReference type="Pfam" id="PF00560">
    <property type="entry name" value="LRR_1"/>
    <property type="match status" value="6"/>
</dbReference>
<dbReference type="FunFam" id="3.80.10.10:FF:000233">
    <property type="entry name" value="Leucine-rich repeat receptor-like protein kinase TDR"/>
    <property type="match status" value="1"/>
</dbReference>
<dbReference type="STRING" id="1590841.A0A2R6R4T3"/>
<evidence type="ECO:0000256" key="7">
    <source>
        <dbReference type="ARBA" id="ARBA00022737"/>
    </source>
</evidence>
<dbReference type="GO" id="GO:0016301">
    <property type="term" value="F:kinase activity"/>
    <property type="evidence" value="ECO:0007669"/>
    <property type="project" value="UniProtKB-KW"/>
</dbReference>
<comment type="similarity">
    <text evidence="2">Belongs to the RLP family.</text>
</comment>
<evidence type="ECO:0000256" key="9">
    <source>
        <dbReference type="ARBA" id="ARBA00023136"/>
    </source>
</evidence>
<name>A0A2R6R4T3_ACTCC</name>
<feature type="signal peptide" evidence="12">
    <location>
        <begin position="1"/>
        <end position="32"/>
    </location>
</feature>
<dbReference type="Pfam" id="PF13855">
    <property type="entry name" value="LRR_8"/>
    <property type="match status" value="3"/>
</dbReference>
<dbReference type="SUPFAM" id="SSF52058">
    <property type="entry name" value="L domain-like"/>
    <property type="match status" value="3"/>
</dbReference>
<evidence type="ECO:0000256" key="10">
    <source>
        <dbReference type="ARBA" id="ARBA00023180"/>
    </source>
</evidence>
<evidence type="ECO:0000256" key="2">
    <source>
        <dbReference type="ARBA" id="ARBA00009592"/>
    </source>
</evidence>
<evidence type="ECO:0000256" key="1">
    <source>
        <dbReference type="ARBA" id="ARBA00004251"/>
    </source>
</evidence>
<dbReference type="OrthoDB" id="4691307at2759"/>
<proteinExistence type="inferred from homology"/>
<keyword evidence="14" id="KW-0675">Receptor</keyword>
<reference evidence="15" key="2">
    <citation type="journal article" date="2018" name="BMC Genomics">
        <title>A manually annotated Actinidia chinensis var. chinensis (kiwifruit) genome highlights the challenges associated with draft genomes and gene prediction in plants.</title>
        <authorList>
            <person name="Pilkington S.M."/>
            <person name="Crowhurst R."/>
            <person name="Hilario E."/>
            <person name="Nardozza S."/>
            <person name="Fraser L."/>
            <person name="Peng Y."/>
            <person name="Gunaseelan K."/>
            <person name="Simpson R."/>
            <person name="Tahir J."/>
            <person name="Deroles S.C."/>
            <person name="Templeton K."/>
            <person name="Luo Z."/>
            <person name="Davy M."/>
            <person name="Cheng C."/>
            <person name="McNeilage M."/>
            <person name="Scaglione D."/>
            <person name="Liu Y."/>
            <person name="Zhang Q."/>
            <person name="Datson P."/>
            <person name="De Silva N."/>
            <person name="Gardiner S.E."/>
            <person name="Bassett H."/>
            <person name="Chagne D."/>
            <person name="McCallum J."/>
            <person name="Dzierzon H."/>
            <person name="Deng C."/>
            <person name="Wang Y.Y."/>
            <person name="Barron L."/>
            <person name="Manako K."/>
            <person name="Bowen J."/>
            <person name="Foster T.M."/>
            <person name="Erridge Z.A."/>
            <person name="Tiffin H."/>
            <person name="Waite C.N."/>
            <person name="Davies K.M."/>
            <person name="Grierson E.P."/>
            <person name="Laing W.A."/>
            <person name="Kirk R."/>
            <person name="Chen X."/>
            <person name="Wood M."/>
            <person name="Montefiori M."/>
            <person name="Brummell D.A."/>
            <person name="Schwinn K.E."/>
            <person name="Catanach A."/>
            <person name="Fullerton C."/>
            <person name="Li D."/>
            <person name="Meiyalaghan S."/>
            <person name="Nieuwenhuizen N."/>
            <person name="Read N."/>
            <person name="Prakash R."/>
            <person name="Hunter D."/>
            <person name="Zhang H."/>
            <person name="McKenzie M."/>
            <person name="Knabel M."/>
            <person name="Harris A."/>
            <person name="Allan A.C."/>
            <person name="Gleave A."/>
            <person name="Chen A."/>
            <person name="Janssen B.J."/>
            <person name="Plunkett B."/>
            <person name="Ampomah-Dwamena C."/>
            <person name="Voogd C."/>
            <person name="Leif D."/>
            <person name="Lafferty D."/>
            <person name="Souleyre E.J.F."/>
            <person name="Varkonyi-Gasic E."/>
            <person name="Gambi F."/>
            <person name="Hanley J."/>
            <person name="Yao J.L."/>
            <person name="Cheung J."/>
            <person name="David K.M."/>
            <person name="Warren B."/>
            <person name="Marsh K."/>
            <person name="Snowden K.C."/>
            <person name="Lin-Wang K."/>
            <person name="Brian L."/>
            <person name="Martinez-Sanchez M."/>
            <person name="Wang M."/>
            <person name="Ileperuma N."/>
            <person name="Macnee N."/>
            <person name="Campin R."/>
            <person name="McAtee P."/>
            <person name="Drummond R.S.M."/>
            <person name="Espley R.V."/>
            <person name="Ireland H.S."/>
            <person name="Wu R."/>
            <person name="Atkinson R.G."/>
            <person name="Karunairetnam S."/>
            <person name="Bulley S."/>
            <person name="Chunkath S."/>
            <person name="Hanley Z."/>
            <person name="Storey R."/>
            <person name="Thrimawithana A.H."/>
            <person name="Thomson S."/>
            <person name="David C."/>
            <person name="Testolin R."/>
            <person name="Huang H."/>
            <person name="Hellens R.P."/>
            <person name="Schaffer R.J."/>
        </authorList>
    </citation>
    <scope>NUCLEOTIDE SEQUENCE [LARGE SCALE GENOMIC DNA]</scope>
    <source>
        <strain evidence="15">cv. Red5</strain>
    </source>
</reference>
<evidence type="ECO:0000259" key="13">
    <source>
        <dbReference type="Pfam" id="PF08263"/>
    </source>
</evidence>
<sequence>MQRKNRCVFLLKEMRMIMWLWVLLILASECYGCLEQERTALLQLKDSINHPHSNSLPTWEEALAGEATTDCCQWKRVKCNNATGRVIQLSLNSIFDLEDAYMNASMFLPFEELESLDLSGNSLVGCLQNEGFEKLASLNKLQILDLSGNQFNNSILLNLGGLTSLKTLRLRGNQLYEKIHIEEFRNLTNLQELDMSENSIDGFIIHSGFERLSSMLAQLEVLKLDYNLLDEISFDSSILPFLGVLSSLKTLSLQSNLLSGSINIGGFKKLASLNKLEFLDLSFNQFNNRILVNLGVLTSLKTLYLRGNQLYGKIYSEEFHNMSSLEELDLSDNWINNMKGSNGLKHLKVLSLDDSSIDNSFLYNVGAMSSLRVLSLRKSGLNGSLPEQGWCELVNLQELDLSENDIRGMIPSCLKNLTSIELLDLSYNQLSGNLDLSPLSHLTTLEELYLFHNRFEIPIPFVSFFNHSKLKVLVGDSNNFIDQIEFQKRIPRFQLEVFILSKSWSKKLAAKLPYFLSYQYDLRAIFLSHSNLMGTFPVWLLENNTRLEVLSLKNNSLTGPFMTPSHPNLHTAEIDISYNHFDGQVPTNIGLIFPNLKMLDLSSNLFWGQIPPALGDLHSLQILDLSNNSFSGHVPEHLAIGCSSLWSLALSNNNLSKQISPSLSNLTHLQYLYLDNNQFEGKLPNSLSTLRLNILDVSNNHLSGKLPSWMGNMSLLDAIIMFSNHFEGPIPIEFCKLDYLVLLDLSDNNLSGLLPSCFNSSTLEHVHLNQNNLRGPWTHVFDNCSSLVTIDLGENKFTGTIPSWIGNLYGLSILILKFNHFEGEIPTQICQLKELSILDLSKNNFSGLIPPCFNDIPFKPSDRKFLEQGVGFHPYSFVDQMYWREEFHFDVEEARPYLTVTNQVDFATKHGYYAYRGLILVYMSGIDLSCNHLTGDIPPGMGNLSELHSLNLSHNNLTGSIPATFSQLKQIESLDLSYNYLNGRIPPQLIELHSLAVFSVAYNNLSGATPEQKAQFSTFGESSYEGNRLLCGPPLNNSCTETRPTSTMQKDKDEEGDEGSFMDMESFYVSFIVSYIIVLLSIIAVLIINPHWRYVWFRFIEICMTSCYYFVIDSFRKILNIRSV</sequence>
<keyword evidence="4" id="KW-0433">Leucine-rich repeat</keyword>
<evidence type="ECO:0000256" key="8">
    <source>
        <dbReference type="ARBA" id="ARBA00022989"/>
    </source>
</evidence>
<dbReference type="FunFam" id="3.80.10.10:FF:000213">
    <property type="entry name" value="Tyrosine-sulfated glycopeptide receptor 1"/>
    <property type="match status" value="1"/>
</dbReference>
<keyword evidence="5 11" id="KW-0812">Transmembrane</keyword>